<dbReference type="InterPro" id="IPR050164">
    <property type="entry name" value="Peptidase_C19"/>
</dbReference>
<dbReference type="GO" id="GO:0006508">
    <property type="term" value="P:proteolysis"/>
    <property type="evidence" value="ECO:0007669"/>
    <property type="project" value="UniProtKB-KW"/>
</dbReference>
<accession>R7QBI1</accession>
<feature type="region of interest" description="Disordered" evidence="2">
    <location>
        <begin position="248"/>
        <end position="367"/>
    </location>
</feature>
<dbReference type="PROSITE" id="PS00973">
    <property type="entry name" value="USP_2"/>
    <property type="match status" value="1"/>
</dbReference>
<dbReference type="GeneID" id="17322666"/>
<protein>
    <recommendedName>
        <fullName evidence="1">Ubiquitin carboxyl-terminal hydrolase</fullName>
        <ecNumber evidence="1">3.4.19.12</ecNumber>
    </recommendedName>
</protein>
<sequence>MGAPAPPASHPNPPSNPTAAASNLSPSSPPSARSPRSPTSSSHSPASDASEASSDHSPTASPTRSSASTPSPSPQHHHDSHRSPTTRLPPPPAAPTPPGLFNLGNTCYLNSVVQVLYHIHTFRTSLLSYAPAHHQDPLLDSFACELTCSLRKVFLTLDDAYAAALRERSSSHPGPDSTIPNDPHLTVYSNTANHNDELIRENVDYVEPQNIINLLRDHERCLEFDARGQQDAHEFLRFLLDKVNDCMQMDNEETPDPVPRPETKLDSLNHMPHNSCTYPALPQDLPPLQSTSSSAPTNTGSSSTTPTPTCPSPSSLPYLNGHLQTKQPTDSSDHTTQAPAWEHAAAHQHMTDYDHADRSRETHGATPTTAATSLLSHIASSVRAPNRLGVKDEDEQPSPTAKRRRFDSPSETEAASPCKKLRREGPVSPSDDQQRTSDKNDKSSASSPNRGTPLRNGFARSEKVSSHGTSPALTDERPARRYRRNLVPDLFQGRAVTATRCYECESQSKRPEMFLDVSLPVEHGKSLDWALSTQCVEEQLLGPNKYHCDVCKTYTEAKRWWQVASLPEVLTVHLKLFAYGSRLTGIGGKVSVAMPCPVRTKLAEWCDTDCRERNDEYILTAVIVHEGTGASSGHYYTYICKTEQTQQWYCFDDSLVTAVSEEDLKQRLFTSMKTKRTAYLLFYSNASDLKAHATHRASKSERAAGVL</sequence>
<feature type="compositionally biased region" description="Pro residues" evidence="2">
    <location>
        <begin position="1"/>
        <end position="16"/>
    </location>
</feature>
<keyword evidence="1" id="KW-0645">Protease</keyword>
<dbReference type="PROSITE" id="PS00972">
    <property type="entry name" value="USP_1"/>
    <property type="match status" value="1"/>
</dbReference>
<dbReference type="GO" id="GO:0005634">
    <property type="term" value="C:nucleus"/>
    <property type="evidence" value="ECO:0007669"/>
    <property type="project" value="TreeGrafter"/>
</dbReference>
<feature type="compositionally biased region" description="Low complexity" evidence="2">
    <location>
        <begin position="290"/>
        <end position="317"/>
    </location>
</feature>
<feature type="compositionally biased region" description="Basic and acidic residues" evidence="2">
    <location>
        <begin position="432"/>
        <end position="442"/>
    </location>
</feature>
<keyword evidence="1" id="KW-0378">Hydrolase</keyword>
<dbReference type="AlphaFoldDB" id="R7QBI1"/>
<feature type="compositionally biased region" description="Basic and acidic residues" evidence="2">
    <location>
        <begin position="349"/>
        <end position="363"/>
    </location>
</feature>
<dbReference type="InterPro" id="IPR038765">
    <property type="entry name" value="Papain-like_cys_pep_sf"/>
</dbReference>
<dbReference type="InterPro" id="IPR028889">
    <property type="entry name" value="USP"/>
</dbReference>
<name>R7QBI1_CHOCR</name>
<dbReference type="KEGG" id="ccp:CHC_T00003069001"/>
<feature type="region of interest" description="Disordered" evidence="2">
    <location>
        <begin position="1"/>
        <end position="98"/>
    </location>
</feature>
<dbReference type="OrthoDB" id="292964at2759"/>
<evidence type="ECO:0000259" key="3">
    <source>
        <dbReference type="PROSITE" id="PS50235"/>
    </source>
</evidence>
<dbReference type="GO" id="GO:0016579">
    <property type="term" value="P:protein deubiquitination"/>
    <property type="evidence" value="ECO:0007669"/>
    <property type="project" value="InterPro"/>
</dbReference>
<dbReference type="PROSITE" id="PS50235">
    <property type="entry name" value="USP_3"/>
    <property type="match status" value="1"/>
</dbReference>
<evidence type="ECO:0000256" key="2">
    <source>
        <dbReference type="SAM" id="MobiDB-lite"/>
    </source>
</evidence>
<evidence type="ECO:0000313" key="5">
    <source>
        <dbReference type="Proteomes" id="UP000012073"/>
    </source>
</evidence>
<feature type="region of interest" description="Disordered" evidence="2">
    <location>
        <begin position="380"/>
        <end position="481"/>
    </location>
</feature>
<feature type="domain" description="USP" evidence="3">
    <location>
        <begin position="98"/>
        <end position="686"/>
    </location>
</feature>
<dbReference type="RefSeq" id="XP_005714952.1">
    <property type="nucleotide sequence ID" value="XM_005714895.1"/>
</dbReference>
<feature type="compositionally biased region" description="Pro residues" evidence="2">
    <location>
        <begin position="87"/>
        <end position="98"/>
    </location>
</feature>
<dbReference type="PhylomeDB" id="R7QBI1"/>
<dbReference type="GO" id="GO:0004843">
    <property type="term" value="F:cysteine-type deubiquitinase activity"/>
    <property type="evidence" value="ECO:0007669"/>
    <property type="project" value="UniProtKB-UniRule"/>
</dbReference>
<reference evidence="5" key="1">
    <citation type="journal article" date="2013" name="Proc. Natl. Acad. Sci. U.S.A.">
        <title>Genome structure and metabolic features in the red seaweed Chondrus crispus shed light on evolution of the Archaeplastida.</title>
        <authorList>
            <person name="Collen J."/>
            <person name="Porcel B."/>
            <person name="Carre W."/>
            <person name="Ball S.G."/>
            <person name="Chaparro C."/>
            <person name="Tonon T."/>
            <person name="Barbeyron T."/>
            <person name="Michel G."/>
            <person name="Noel B."/>
            <person name="Valentin K."/>
            <person name="Elias M."/>
            <person name="Artiguenave F."/>
            <person name="Arun A."/>
            <person name="Aury J.M."/>
            <person name="Barbosa-Neto J.F."/>
            <person name="Bothwell J.H."/>
            <person name="Bouget F.Y."/>
            <person name="Brillet L."/>
            <person name="Cabello-Hurtado F."/>
            <person name="Capella-Gutierrez S."/>
            <person name="Charrier B."/>
            <person name="Cladiere L."/>
            <person name="Cock J.M."/>
            <person name="Coelho S.M."/>
            <person name="Colleoni C."/>
            <person name="Czjzek M."/>
            <person name="Da Silva C."/>
            <person name="Delage L."/>
            <person name="Denoeud F."/>
            <person name="Deschamps P."/>
            <person name="Dittami S.M."/>
            <person name="Gabaldon T."/>
            <person name="Gachon C.M."/>
            <person name="Groisillier A."/>
            <person name="Herve C."/>
            <person name="Jabbari K."/>
            <person name="Katinka M."/>
            <person name="Kloareg B."/>
            <person name="Kowalczyk N."/>
            <person name="Labadie K."/>
            <person name="Leblanc C."/>
            <person name="Lopez P.J."/>
            <person name="McLachlan D.H."/>
            <person name="Meslet-Cladiere L."/>
            <person name="Moustafa A."/>
            <person name="Nehr Z."/>
            <person name="Nyvall Collen P."/>
            <person name="Panaud O."/>
            <person name="Partensky F."/>
            <person name="Poulain J."/>
            <person name="Rensing S.A."/>
            <person name="Rousvoal S."/>
            <person name="Samson G."/>
            <person name="Symeonidi A."/>
            <person name="Weissenbach J."/>
            <person name="Zambounis A."/>
            <person name="Wincker P."/>
            <person name="Boyen C."/>
        </authorList>
    </citation>
    <scope>NUCLEOTIDE SEQUENCE [LARGE SCALE GENOMIC DNA]</scope>
    <source>
        <strain evidence="5">cv. Stackhouse</strain>
    </source>
</reference>
<comment type="catalytic activity">
    <reaction evidence="1">
        <text>Thiol-dependent hydrolysis of ester, thioester, amide, peptide and isopeptide bonds formed by the C-terminal Gly of ubiquitin (a 76-residue protein attached to proteins as an intracellular targeting signal).</text>
        <dbReference type="EC" id="3.4.19.12"/>
    </reaction>
</comment>
<evidence type="ECO:0000256" key="1">
    <source>
        <dbReference type="RuleBase" id="RU366025"/>
    </source>
</evidence>
<dbReference type="SUPFAM" id="SSF54001">
    <property type="entry name" value="Cysteine proteinases"/>
    <property type="match status" value="1"/>
</dbReference>
<dbReference type="InterPro" id="IPR018200">
    <property type="entry name" value="USP_CS"/>
</dbReference>
<keyword evidence="5" id="KW-1185">Reference proteome</keyword>
<dbReference type="PANTHER" id="PTHR24006">
    <property type="entry name" value="UBIQUITIN CARBOXYL-TERMINAL HYDROLASE"/>
    <property type="match status" value="1"/>
</dbReference>
<feature type="compositionally biased region" description="Polar residues" evidence="2">
    <location>
        <begin position="322"/>
        <end position="338"/>
    </location>
</feature>
<keyword evidence="1" id="KW-0833">Ubl conjugation pathway</keyword>
<dbReference type="Proteomes" id="UP000012073">
    <property type="component" value="Unassembled WGS sequence"/>
</dbReference>
<gene>
    <name evidence="4" type="ORF">CHC_T00003069001</name>
</gene>
<dbReference type="STRING" id="2769.R7QBI1"/>
<dbReference type="EC" id="3.4.19.12" evidence="1"/>
<dbReference type="OMA" id="TSTHCSE"/>
<dbReference type="GO" id="GO:0005829">
    <property type="term" value="C:cytosol"/>
    <property type="evidence" value="ECO:0007669"/>
    <property type="project" value="TreeGrafter"/>
</dbReference>
<dbReference type="Pfam" id="PF00443">
    <property type="entry name" value="UCH"/>
    <property type="match status" value="2"/>
</dbReference>
<keyword evidence="1" id="KW-0788">Thiol protease</keyword>
<dbReference type="CDD" id="cd02257">
    <property type="entry name" value="Peptidase_C19"/>
    <property type="match status" value="1"/>
</dbReference>
<dbReference type="Gene3D" id="3.90.70.10">
    <property type="entry name" value="Cysteine proteinases"/>
    <property type="match status" value="2"/>
</dbReference>
<dbReference type="InterPro" id="IPR001394">
    <property type="entry name" value="Peptidase_C19_UCH"/>
</dbReference>
<dbReference type="Gramene" id="CDF35133">
    <property type="protein sequence ID" value="CDF35133"/>
    <property type="gene ID" value="CHC_T00003069001"/>
</dbReference>
<proteinExistence type="inferred from homology"/>
<dbReference type="EMBL" id="HG001718">
    <property type="protein sequence ID" value="CDF35133.1"/>
    <property type="molecule type" value="Genomic_DNA"/>
</dbReference>
<organism evidence="4 5">
    <name type="scientific">Chondrus crispus</name>
    <name type="common">Carrageen Irish moss</name>
    <name type="synonym">Polymorpha crispa</name>
    <dbReference type="NCBI Taxonomy" id="2769"/>
    <lineage>
        <taxon>Eukaryota</taxon>
        <taxon>Rhodophyta</taxon>
        <taxon>Florideophyceae</taxon>
        <taxon>Rhodymeniophycidae</taxon>
        <taxon>Gigartinales</taxon>
        <taxon>Gigartinaceae</taxon>
        <taxon>Chondrus</taxon>
    </lineage>
</organism>
<comment type="similarity">
    <text evidence="1">Belongs to the peptidase C19 family.</text>
</comment>
<feature type="compositionally biased region" description="Low complexity" evidence="2">
    <location>
        <begin position="17"/>
        <end position="70"/>
    </location>
</feature>
<evidence type="ECO:0000313" key="4">
    <source>
        <dbReference type="EMBL" id="CDF35133.1"/>
    </source>
</evidence>